<gene>
    <name evidence="3" type="ORF">An07g07710</name>
</gene>
<accession>A0AAJ8BR22</accession>
<organism evidence="3">
    <name type="scientific">Aspergillus niger</name>
    <dbReference type="NCBI Taxonomy" id="5061"/>
    <lineage>
        <taxon>Eukaryota</taxon>
        <taxon>Fungi</taxon>
        <taxon>Dikarya</taxon>
        <taxon>Ascomycota</taxon>
        <taxon>Pezizomycotina</taxon>
        <taxon>Eurotiomycetes</taxon>
        <taxon>Eurotiomycetidae</taxon>
        <taxon>Eurotiales</taxon>
        <taxon>Aspergillaceae</taxon>
        <taxon>Aspergillus</taxon>
        <taxon>Aspergillus subgen. Circumdati</taxon>
    </lineage>
</organism>
<dbReference type="KEGG" id="ang:An07g07710"/>
<feature type="region of interest" description="Disordered" evidence="1">
    <location>
        <begin position="1"/>
        <end position="21"/>
    </location>
</feature>
<evidence type="ECO:0000256" key="1">
    <source>
        <dbReference type="SAM" id="MobiDB-lite"/>
    </source>
</evidence>
<keyword evidence="2" id="KW-0472">Membrane</keyword>
<proteinExistence type="predicted"/>
<keyword evidence="2" id="KW-0812">Transmembrane</keyword>
<reference evidence="3" key="2">
    <citation type="submission" date="2025-08" db="UniProtKB">
        <authorList>
            <consortium name="RefSeq"/>
        </authorList>
    </citation>
    <scope>IDENTIFICATION</scope>
</reference>
<evidence type="ECO:0000256" key="2">
    <source>
        <dbReference type="SAM" id="Phobius"/>
    </source>
</evidence>
<evidence type="ECO:0000313" key="3">
    <source>
        <dbReference type="RefSeq" id="XP_059601016.1"/>
    </source>
</evidence>
<reference evidence="3" key="1">
    <citation type="submission" date="2025-02" db="EMBL/GenBank/DDBJ databases">
        <authorList>
            <consortium name="NCBI Genome Project"/>
        </authorList>
    </citation>
    <scope>NUCLEOTIDE SEQUENCE</scope>
</reference>
<dbReference type="VEuPathDB" id="FungiDB:An07g07710"/>
<feature type="transmembrane region" description="Helical" evidence="2">
    <location>
        <begin position="252"/>
        <end position="271"/>
    </location>
</feature>
<sequence>MGIYSREMKEGEVGGREKRKRESHYADALTLCPPYPSPGHKSLTTGVGCLRLADHTIRRGRMFHGKMTPVKAAAAQVYVIRSPSSASLTHRHYNTHIFSLCKTIGGLDEVVLRALSVESGYSSIEQHLSKYGDGGLSVRVAMILHHRASTSNDRVKASSQVEPNSGWHHDCWVALTFTGLIGARPESGHWTEGRRGEEAKCLTCEDSSDKVVPVGIVVGMWYVAGTKNNNAGRQPWNGRVEQKGSHAAAQSWYPYVLVIIGILPPYVWYYFGESSLHSVSSVASNNC</sequence>
<name>A0AAJ8BR22_ASPNG</name>
<dbReference type="RefSeq" id="XP_059601016.1">
    <property type="nucleotide sequence ID" value="XM_059748602.1"/>
</dbReference>
<feature type="compositionally biased region" description="Basic and acidic residues" evidence="1">
    <location>
        <begin position="1"/>
        <end position="16"/>
    </location>
</feature>
<dbReference type="AlphaFoldDB" id="A0AAJ8BR22"/>
<keyword evidence="2" id="KW-1133">Transmembrane helix</keyword>
<dbReference type="GeneID" id="84591473"/>
<protein>
    <submittedName>
        <fullName evidence="3">Uncharacterized protein</fullName>
    </submittedName>
</protein>